<dbReference type="InterPro" id="IPR046335">
    <property type="entry name" value="LacI/GalR-like_sensor"/>
</dbReference>
<dbReference type="RefSeq" id="WP_381435601.1">
    <property type="nucleotide sequence ID" value="NZ_JBHSNO010000006.1"/>
</dbReference>
<dbReference type="InterPro" id="IPR028082">
    <property type="entry name" value="Peripla_BP_I"/>
</dbReference>
<protein>
    <submittedName>
        <fullName evidence="6">LacI family DNA-binding transcriptional regulator</fullName>
    </submittedName>
</protein>
<dbReference type="GO" id="GO:0003677">
    <property type="term" value="F:DNA binding"/>
    <property type="evidence" value="ECO:0007669"/>
    <property type="project" value="UniProtKB-KW"/>
</dbReference>
<dbReference type="SMART" id="SM00354">
    <property type="entry name" value="HTH_LACI"/>
    <property type="match status" value="1"/>
</dbReference>
<dbReference type="InterPro" id="IPR000843">
    <property type="entry name" value="HTH_LacI"/>
</dbReference>
<keyword evidence="1" id="KW-0678">Repressor</keyword>
<evidence type="ECO:0000256" key="3">
    <source>
        <dbReference type="ARBA" id="ARBA00023125"/>
    </source>
</evidence>
<dbReference type="PANTHER" id="PTHR30146:SF151">
    <property type="entry name" value="HTH-TYPE TRANSCRIPTIONAL REPRESSOR CYTR"/>
    <property type="match status" value="1"/>
</dbReference>
<reference evidence="7" key="1">
    <citation type="journal article" date="2019" name="Int. J. Syst. Evol. Microbiol.">
        <title>The Global Catalogue of Microorganisms (GCM) 10K type strain sequencing project: providing services to taxonomists for standard genome sequencing and annotation.</title>
        <authorList>
            <consortium name="The Broad Institute Genomics Platform"/>
            <consortium name="The Broad Institute Genome Sequencing Center for Infectious Disease"/>
            <person name="Wu L."/>
            <person name="Ma J."/>
        </authorList>
    </citation>
    <scope>NUCLEOTIDE SEQUENCE [LARGE SCALE GENOMIC DNA]</scope>
    <source>
        <strain evidence="7">CGMCC 4.1434</strain>
    </source>
</reference>
<dbReference type="CDD" id="cd01392">
    <property type="entry name" value="HTH_LacI"/>
    <property type="match status" value="1"/>
</dbReference>
<dbReference type="SUPFAM" id="SSF47413">
    <property type="entry name" value="lambda repressor-like DNA-binding domains"/>
    <property type="match status" value="1"/>
</dbReference>
<comment type="caution">
    <text evidence="6">The sequence shown here is derived from an EMBL/GenBank/DDBJ whole genome shotgun (WGS) entry which is preliminary data.</text>
</comment>
<dbReference type="EMBL" id="JBHSNO010000006">
    <property type="protein sequence ID" value="MFC5589943.1"/>
    <property type="molecule type" value="Genomic_DNA"/>
</dbReference>
<gene>
    <name evidence="6" type="ORF">ACFPRA_13640</name>
</gene>
<evidence type="ECO:0000256" key="2">
    <source>
        <dbReference type="ARBA" id="ARBA00023015"/>
    </source>
</evidence>
<evidence type="ECO:0000313" key="7">
    <source>
        <dbReference type="Proteomes" id="UP001596109"/>
    </source>
</evidence>
<keyword evidence="2" id="KW-0805">Transcription regulation</keyword>
<name>A0ABW0TMB3_9BACL</name>
<feature type="domain" description="HTH lacI-type" evidence="5">
    <location>
        <begin position="2"/>
        <end position="56"/>
    </location>
</feature>
<dbReference type="Gene3D" id="3.40.50.2300">
    <property type="match status" value="2"/>
</dbReference>
<keyword evidence="3 6" id="KW-0238">DNA-binding</keyword>
<evidence type="ECO:0000256" key="1">
    <source>
        <dbReference type="ARBA" id="ARBA00022491"/>
    </source>
</evidence>
<evidence type="ECO:0000259" key="5">
    <source>
        <dbReference type="PROSITE" id="PS50932"/>
    </source>
</evidence>
<dbReference type="Proteomes" id="UP001596109">
    <property type="component" value="Unassembled WGS sequence"/>
</dbReference>
<dbReference type="Pfam" id="PF13377">
    <property type="entry name" value="Peripla_BP_3"/>
    <property type="match status" value="1"/>
</dbReference>
<dbReference type="InterPro" id="IPR010982">
    <property type="entry name" value="Lambda_DNA-bd_dom_sf"/>
</dbReference>
<dbReference type="PROSITE" id="PS00356">
    <property type="entry name" value="HTH_LACI_1"/>
    <property type="match status" value="1"/>
</dbReference>
<dbReference type="PROSITE" id="PS50932">
    <property type="entry name" value="HTH_LACI_2"/>
    <property type="match status" value="1"/>
</dbReference>
<organism evidence="6 7">
    <name type="scientific">Sporosarcina soli</name>
    <dbReference type="NCBI Taxonomy" id="334736"/>
    <lineage>
        <taxon>Bacteria</taxon>
        <taxon>Bacillati</taxon>
        <taxon>Bacillota</taxon>
        <taxon>Bacilli</taxon>
        <taxon>Bacillales</taxon>
        <taxon>Caryophanaceae</taxon>
        <taxon>Sporosarcina</taxon>
    </lineage>
</organism>
<keyword evidence="7" id="KW-1185">Reference proteome</keyword>
<sequence length="342" mass="38665">MMKMSDVARMANVSPATVSRVLRQPELVSEDTRVKVLKVVEELNYQPHMIARQFRTKETKTILVIVPDISRSFFSEVLRGIQHMAISNGYKVILGDSENELQREKEFIDLLLQKQADGVVLLTARMELSSLERIANQFPMVIACEYYDGSEVPTVSIDNISSSRKIMEHLIQHGHTRIAHITGPMDVILSRDRLKGYRQALMGHDIEVRPEFIQEGDFSIQSGYDQMVKLLSLQNPPTAVFVFNDEMALGAIKAVKKSGKKVPEDIAVVGFDNINIASFFDPEITTIDQPKYEIGKVAMNLLLKLMNGEKLERTKIVLPDELIVRESCGAKLEHLSNRQKEV</sequence>
<dbReference type="CDD" id="cd06284">
    <property type="entry name" value="PBP1_LacI-like"/>
    <property type="match status" value="1"/>
</dbReference>
<evidence type="ECO:0000256" key="4">
    <source>
        <dbReference type="ARBA" id="ARBA00023163"/>
    </source>
</evidence>
<dbReference type="Pfam" id="PF00356">
    <property type="entry name" value="LacI"/>
    <property type="match status" value="1"/>
</dbReference>
<dbReference type="Gene3D" id="1.10.260.40">
    <property type="entry name" value="lambda repressor-like DNA-binding domains"/>
    <property type="match status" value="1"/>
</dbReference>
<accession>A0ABW0TMB3</accession>
<evidence type="ECO:0000313" key="6">
    <source>
        <dbReference type="EMBL" id="MFC5589943.1"/>
    </source>
</evidence>
<dbReference type="PANTHER" id="PTHR30146">
    <property type="entry name" value="LACI-RELATED TRANSCRIPTIONAL REPRESSOR"/>
    <property type="match status" value="1"/>
</dbReference>
<dbReference type="SUPFAM" id="SSF53822">
    <property type="entry name" value="Periplasmic binding protein-like I"/>
    <property type="match status" value="1"/>
</dbReference>
<keyword evidence="4" id="KW-0804">Transcription</keyword>
<proteinExistence type="predicted"/>